<accession>A0A9N8VUR6</accession>
<dbReference type="PANTHER" id="PTHR47175:SF2">
    <property type="entry name" value="LIPASE ATG15-RELATED"/>
    <property type="match status" value="1"/>
</dbReference>
<comment type="subunit">
    <text evidence="5">Binds to both phosphatidylinositol (PI) and phosphatidylinositol 3,5-bisphosphate (PIP2).</text>
</comment>
<evidence type="ECO:0000256" key="9">
    <source>
        <dbReference type="ARBA" id="ARBA00022801"/>
    </source>
</evidence>
<evidence type="ECO:0000256" key="13">
    <source>
        <dbReference type="ARBA" id="ARBA00023006"/>
    </source>
</evidence>
<dbReference type="Gene3D" id="3.40.50.1820">
    <property type="entry name" value="alpha/beta hydrolase"/>
    <property type="match status" value="1"/>
</dbReference>
<protein>
    <recommendedName>
        <fullName evidence="6">triacylglycerol lipase</fullName>
        <ecNumber evidence="6">3.1.1.3</ecNumber>
    </recommendedName>
    <alternativeName>
        <fullName evidence="17">Autophagy-related protein 15</fullName>
    </alternativeName>
</protein>
<dbReference type="AlphaFoldDB" id="A0A9N8VUR6"/>
<name>A0A9N8VUR6_9GLOM</name>
<dbReference type="InterPro" id="IPR050805">
    <property type="entry name" value="ATG15_Lipase"/>
</dbReference>
<keyword evidence="10" id="KW-0442">Lipid degradation</keyword>
<dbReference type="GO" id="GO:0034727">
    <property type="term" value="P:piecemeal microautophagy of the nucleus"/>
    <property type="evidence" value="ECO:0007669"/>
    <property type="project" value="TreeGrafter"/>
</dbReference>
<evidence type="ECO:0000256" key="18">
    <source>
        <dbReference type="SAM" id="MobiDB-lite"/>
    </source>
</evidence>
<comment type="similarity">
    <text evidence="4">Belongs to the AB hydrolase superfamily. Lipase family.</text>
</comment>
<evidence type="ECO:0000256" key="7">
    <source>
        <dbReference type="ARBA" id="ARBA00022692"/>
    </source>
</evidence>
<evidence type="ECO:0000256" key="6">
    <source>
        <dbReference type="ARBA" id="ARBA00013279"/>
    </source>
</evidence>
<dbReference type="OrthoDB" id="58570at2759"/>
<reference evidence="19" key="1">
    <citation type="submission" date="2021-06" db="EMBL/GenBank/DDBJ databases">
        <authorList>
            <person name="Kallberg Y."/>
            <person name="Tangrot J."/>
            <person name="Rosling A."/>
        </authorList>
    </citation>
    <scope>NUCLEOTIDE SEQUENCE</scope>
    <source>
        <strain evidence="19">MT106</strain>
    </source>
</reference>
<feature type="compositionally biased region" description="Low complexity" evidence="18">
    <location>
        <begin position="11"/>
        <end position="22"/>
    </location>
</feature>
<dbReference type="InterPro" id="IPR029058">
    <property type="entry name" value="AB_hydrolase_fold"/>
</dbReference>
<evidence type="ECO:0000256" key="12">
    <source>
        <dbReference type="ARBA" id="ARBA00022989"/>
    </source>
</evidence>
<dbReference type="GO" id="GO:0046461">
    <property type="term" value="P:neutral lipid catabolic process"/>
    <property type="evidence" value="ECO:0007669"/>
    <property type="project" value="TreeGrafter"/>
</dbReference>
<proteinExistence type="inferred from homology"/>
<evidence type="ECO:0000256" key="10">
    <source>
        <dbReference type="ARBA" id="ARBA00022963"/>
    </source>
</evidence>
<evidence type="ECO:0000256" key="2">
    <source>
        <dbReference type="ARBA" id="ARBA00004270"/>
    </source>
</evidence>
<evidence type="ECO:0000256" key="1">
    <source>
        <dbReference type="ARBA" id="ARBA00001024"/>
    </source>
</evidence>
<evidence type="ECO:0000256" key="11">
    <source>
        <dbReference type="ARBA" id="ARBA00022968"/>
    </source>
</evidence>
<keyword evidence="9" id="KW-0378">Hydrolase</keyword>
<keyword evidence="8" id="KW-0967">Endosome</keyword>
<keyword evidence="11" id="KW-0735">Signal-anchor</keyword>
<dbReference type="EC" id="3.1.1.3" evidence="6"/>
<keyword evidence="20" id="KW-1185">Reference proteome</keyword>
<evidence type="ECO:0000313" key="19">
    <source>
        <dbReference type="EMBL" id="CAG8467251.1"/>
    </source>
</evidence>
<dbReference type="GO" id="GO:0034496">
    <property type="term" value="P:multivesicular body membrane disassembly"/>
    <property type="evidence" value="ECO:0007669"/>
    <property type="project" value="TreeGrafter"/>
</dbReference>
<sequence>MRSPRQKKSISTPSNSKLTTSSKKNEDYFETTLSLRQIFHHGSTSYPKLVRRLDIDETRLNALSLSSGIQFTHTVRGVMGTTMKLHDVNKVKEYQKQDKYNKFSLKLDYKSEPIVVPDMNDKETVIALAKMTYNAYIPIGSDDWYDLEEKYGWNEPFGWEEDGIRGHVFADPKNETVIIAIKGTSMMGGGPTVPKDKKNDNRLFSCCCARVGPSWSPVCDCYMGNSQCDQRCLEISVDEDGFYFDAATRLWEFIQDNYPNAAVWLTGHSLGGGLSGLLGWTYGVPVVGYEAPGEQLAARRLHLPGPPALPYQEMPIWHVGHTADPIFMGACNGVPSSCWLGGYAMESKCHTGKVCLYDAIKELGWKLDIRTHRVKDVIEKVLSVWEKVPTCEPEKDCVDCGWWEFLLFLDISDANG</sequence>
<comment type="catalytic activity">
    <reaction evidence="1">
        <text>a triacylglycerol + H2O = a diacylglycerol + a fatty acid + H(+)</text>
        <dbReference type="Rhea" id="RHEA:12044"/>
        <dbReference type="ChEBI" id="CHEBI:15377"/>
        <dbReference type="ChEBI" id="CHEBI:15378"/>
        <dbReference type="ChEBI" id="CHEBI:17855"/>
        <dbReference type="ChEBI" id="CHEBI:18035"/>
        <dbReference type="ChEBI" id="CHEBI:28868"/>
        <dbReference type="EC" id="3.1.1.3"/>
    </reaction>
</comment>
<evidence type="ECO:0000313" key="20">
    <source>
        <dbReference type="Proteomes" id="UP000789831"/>
    </source>
</evidence>
<organism evidence="19 20">
    <name type="scientific">Ambispora gerdemannii</name>
    <dbReference type="NCBI Taxonomy" id="144530"/>
    <lineage>
        <taxon>Eukaryota</taxon>
        <taxon>Fungi</taxon>
        <taxon>Fungi incertae sedis</taxon>
        <taxon>Mucoromycota</taxon>
        <taxon>Glomeromycotina</taxon>
        <taxon>Glomeromycetes</taxon>
        <taxon>Archaeosporales</taxon>
        <taxon>Ambisporaceae</taxon>
        <taxon>Ambispora</taxon>
    </lineage>
</organism>
<evidence type="ECO:0000256" key="16">
    <source>
        <dbReference type="ARBA" id="ARBA00023180"/>
    </source>
</evidence>
<keyword evidence="12" id="KW-1133">Transmembrane helix</keyword>
<dbReference type="GO" id="GO:0004620">
    <property type="term" value="F:phospholipase activity"/>
    <property type="evidence" value="ECO:0007669"/>
    <property type="project" value="TreeGrafter"/>
</dbReference>
<evidence type="ECO:0000256" key="5">
    <source>
        <dbReference type="ARBA" id="ARBA00011137"/>
    </source>
</evidence>
<evidence type="ECO:0000256" key="15">
    <source>
        <dbReference type="ARBA" id="ARBA00023136"/>
    </source>
</evidence>
<keyword evidence="16" id="KW-0325">Glycoprotein</keyword>
<comment type="caution">
    <text evidence="19">The sequence shown here is derived from an EMBL/GenBank/DDBJ whole genome shotgun (WGS) entry which is preliminary data.</text>
</comment>
<comment type="subcellular location">
    <subcellularLocation>
        <location evidence="3">Endosome</location>
        <location evidence="3">Multivesicular body membrane</location>
        <topology evidence="3">Single-pass type II membrane protein</topology>
    </subcellularLocation>
    <subcellularLocation>
        <location evidence="2">Prevacuolar compartment membrane</location>
        <topology evidence="2">Single-pass type II membrane protein</topology>
    </subcellularLocation>
</comment>
<evidence type="ECO:0000256" key="3">
    <source>
        <dbReference type="ARBA" id="ARBA00004343"/>
    </source>
</evidence>
<dbReference type="GO" id="GO:0004806">
    <property type="term" value="F:triacylglycerol lipase activity"/>
    <property type="evidence" value="ECO:0007669"/>
    <property type="project" value="UniProtKB-EC"/>
</dbReference>
<dbReference type="GO" id="GO:0032585">
    <property type="term" value="C:multivesicular body membrane"/>
    <property type="evidence" value="ECO:0007669"/>
    <property type="project" value="UniProtKB-SubCell"/>
</dbReference>
<dbReference type="Proteomes" id="UP000789831">
    <property type="component" value="Unassembled WGS sequence"/>
</dbReference>
<dbReference type="SUPFAM" id="SSF53474">
    <property type="entry name" value="alpha/beta-Hydrolases"/>
    <property type="match status" value="1"/>
</dbReference>
<keyword evidence="14" id="KW-0443">Lipid metabolism</keyword>
<feature type="region of interest" description="Disordered" evidence="18">
    <location>
        <begin position="1"/>
        <end position="23"/>
    </location>
</feature>
<evidence type="ECO:0000256" key="17">
    <source>
        <dbReference type="ARBA" id="ARBA00029828"/>
    </source>
</evidence>
<keyword evidence="7" id="KW-0812">Transmembrane</keyword>
<dbReference type="EMBL" id="CAJVPL010000218">
    <property type="protein sequence ID" value="CAG8467251.1"/>
    <property type="molecule type" value="Genomic_DNA"/>
</dbReference>
<evidence type="ECO:0000256" key="8">
    <source>
        <dbReference type="ARBA" id="ARBA00022753"/>
    </source>
</evidence>
<dbReference type="GO" id="GO:0006660">
    <property type="term" value="P:phosphatidylserine catabolic process"/>
    <property type="evidence" value="ECO:0007669"/>
    <property type="project" value="TreeGrafter"/>
</dbReference>
<evidence type="ECO:0000256" key="4">
    <source>
        <dbReference type="ARBA" id="ARBA00010701"/>
    </source>
</evidence>
<evidence type="ECO:0000256" key="14">
    <source>
        <dbReference type="ARBA" id="ARBA00023098"/>
    </source>
</evidence>
<keyword evidence="15" id="KW-0472">Membrane</keyword>
<dbReference type="GO" id="GO:0005775">
    <property type="term" value="C:vacuolar lumen"/>
    <property type="evidence" value="ECO:0007669"/>
    <property type="project" value="TreeGrafter"/>
</dbReference>
<gene>
    <name evidence="19" type="ORF">AGERDE_LOCUS2556</name>
</gene>
<keyword evidence="13" id="KW-0072">Autophagy</keyword>
<dbReference type="PANTHER" id="PTHR47175">
    <property type="entry name" value="LIPASE ATG15-RELATED"/>
    <property type="match status" value="1"/>
</dbReference>